<gene>
    <name evidence="3" type="ORF">Salat_1783800</name>
</gene>
<evidence type="ECO:0000256" key="1">
    <source>
        <dbReference type="SAM" id="MobiDB-lite"/>
    </source>
</evidence>
<feature type="compositionally biased region" description="Polar residues" evidence="1">
    <location>
        <begin position="108"/>
        <end position="126"/>
    </location>
</feature>
<organism evidence="3 4">
    <name type="scientific">Sesamum alatum</name>
    <dbReference type="NCBI Taxonomy" id="300844"/>
    <lineage>
        <taxon>Eukaryota</taxon>
        <taxon>Viridiplantae</taxon>
        <taxon>Streptophyta</taxon>
        <taxon>Embryophyta</taxon>
        <taxon>Tracheophyta</taxon>
        <taxon>Spermatophyta</taxon>
        <taxon>Magnoliopsida</taxon>
        <taxon>eudicotyledons</taxon>
        <taxon>Gunneridae</taxon>
        <taxon>Pentapetalae</taxon>
        <taxon>asterids</taxon>
        <taxon>lamiids</taxon>
        <taxon>Lamiales</taxon>
        <taxon>Pedaliaceae</taxon>
        <taxon>Sesamum</taxon>
    </lineage>
</organism>
<keyword evidence="2" id="KW-1133">Transmembrane helix</keyword>
<accession>A0AAE2CKW9</accession>
<feature type="region of interest" description="Disordered" evidence="1">
    <location>
        <begin position="108"/>
        <end position="138"/>
    </location>
</feature>
<keyword evidence="2" id="KW-0472">Membrane</keyword>
<reference evidence="3" key="2">
    <citation type="journal article" date="2024" name="Plant">
        <title>Genomic evolution and insights into agronomic trait innovations of Sesamum species.</title>
        <authorList>
            <person name="Miao H."/>
            <person name="Wang L."/>
            <person name="Qu L."/>
            <person name="Liu H."/>
            <person name="Sun Y."/>
            <person name="Le M."/>
            <person name="Wang Q."/>
            <person name="Wei S."/>
            <person name="Zheng Y."/>
            <person name="Lin W."/>
            <person name="Duan Y."/>
            <person name="Cao H."/>
            <person name="Xiong S."/>
            <person name="Wang X."/>
            <person name="Wei L."/>
            <person name="Li C."/>
            <person name="Ma Q."/>
            <person name="Ju M."/>
            <person name="Zhao R."/>
            <person name="Li G."/>
            <person name="Mu C."/>
            <person name="Tian Q."/>
            <person name="Mei H."/>
            <person name="Zhang T."/>
            <person name="Gao T."/>
            <person name="Zhang H."/>
        </authorList>
    </citation>
    <scope>NUCLEOTIDE SEQUENCE</scope>
    <source>
        <strain evidence="3">3651</strain>
    </source>
</reference>
<reference evidence="3" key="1">
    <citation type="submission" date="2020-06" db="EMBL/GenBank/DDBJ databases">
        <authorList>
            <person name="Li T."/>
            <person name="Hu X."/>
            <person name="Zhang T."/>
            <person name="Song X."/>
            <person name="Zhang H."/>
            <person name="Dai N."/>
            <person name="Sheng W."/>
            <person name="Hou X."/>
            <person name="Wei L."/>
        </authorList>
    </citation>
    <scope>NUCLEOTIDE SEQUENCE</scope>
    <source>
        <strain evidence="3">3651</strain>
        <tissue evidence="3">Leaf</tissue>
    </source>
</reference>
<comment type="caution">
    <text evidence="3">The sequence shown here is derived from an EMBL/GenBank/DDBJ whole genome shotgun (WGS) entry which is preliminary data.</text>
</comment>
<keyword evidence="2" id="KW-0812">Transmembrane</keyword>
<dbReference type="EMBL" id="JACGWO010000006">
    <property type="protein sequence ID" value="KAK4425898.1"/>
    <property type="molecule type" value="Genomic_DNA"/>
</dbReference>
<name>A0AAE2CKW9_9LAMI</name>
<sequence>MAGGPQSGPARRLWFKAGHALGATLVAPGGGVLILWHKFVNRFLRVAGRINRLPGPCGTSDGPSWGCGSPPVGVLAAAIEELEDLSKITMYELIGSLLAYEQNNRSGTPSIKQTFQSKQVPKSSFGNEGEFRGSQSQN</sequence>
<dbReference type="Proteomes" id="UP001293254">
    <property type="component" value="Unassembled WGS sequence"/>
</dbReference>
<keyword evidence="4" id="KW-1185">Reference proteome</keyword>
<protein>
    <submittedName>
        <fullName evidence="3">Uncharacterized protein</fullName>
    </submittedName>
</protein>
<proteinExistence type="predicted"/>
<evidence type="ECO:0000256" key="2">
    <source>
        <dbReference type="SAM" id="Phobius"/>
    </source>
</evidence>
<evidence type="ECO:0000313" key="4">
    <source>
        <dbReference type="Proteomes" id="UP001293254"/>
    </source>
</evidence>
<dbReference type="AlphaFoldDB" id="A0AAE2CKW9"/>
<feature type="transmembrane region" description="Helical" evidence="2">
    <location>
        <begin position="17"/>
        <end position="36"/>
    </location>
</feature>
<evidence type="ECO:0000313" key="3">
    <source>
        <dbReference type="EMBL" id="KAK4425898.1"/>
    </source>
</evidence>